<dbReference type="Gramene" id="OE9A115771T1">
    <property type="protein sequence ID" value="OE9A115771C1"/>
    <property type="gene ID" value="OE9A115771"/>
</dbReference>
<reference evidence="1 2" key="1">
    <citation type="submission" date="2019-12" db="EMBL/GenBank/DDBJ databases">
        <authorList>
            <person name="Alioto T."/>
            <person name="Alioto T."/>
            <person name="Gomez Garrido J."/>
        </authorList>
    </citation>
    <scope>NUCLEOTIDE SEQUENCE [LARGE SCALE GENOMIC DNA]</scope>
</reference>
<proteinExistence type="predicted"/>
<dbReference type="Proteomes" id="UP000594638">
    <property type="component" value="Unassembled WGS sequence"/>
</dbReference>
<keyword evidence="2" id="KW-1185">Reference proteome</keyword>
<organism evidence="1 2">
    <name type="scientific">Olea europaea subsp. europaea</name>
    <dbReference type="NCBI Taxonomy" id="158383"/>
    <lineage>
        <taxon>Eukaryota</taxon>
        <taxon>Viridiplantae</taxon>
        <taxon>Streptophyta</taxon>
        <taxon>Embryophyta</taxon>
        <taxon>Tracheophyta</taxon>
        <taxon>Spermatophyta</taxon>
        <taxon>Magnoliopsida</taxon>
        <taxon>eudicotyledons</taxon>
        <taxon>Gunneridae</taxon>
        <taxon>Pentapetalae</taxon>
        <taxon>asterids</taxon>
        <taxon>lamiids</taxon>
        <taxon>Lamiales</taxon>
        <taxon>Oleaceae</taxon>
        <taxon>Oleeae</taxon>
        <taxon>Olea</taxon>
    </lineage>
</organism>
<comment type="caution">
    <text evidence="1">The sequence shown here is derived from an EMBL/GenBank/DDBJ whole genome shotgun (WGS) entry which is preliminary data.</text>
</comment>
<dbReference type="EMBL" id="CACTIH010003678">
    <property type="protein sequence ID" value="CAA2981648.1"/>
    <property type="molecule type" value="Genomic_DNA"/>
</dbReference>
<name>A0A8S0RRB5_OLEEU</name>
<evidence type="ECO:0000313" key="2">
    <source>
        <dbReference type="Proteomes" id="UP000594638"/>
    </source>
</evidence>
<accession>A0A8S0RRB5</accession>
<gene>
    <name evidence="1" type="ORF">OLEA9_A115771</name>
</gene>
<protein>
    <submittedName>
        <fullName evidence="1">Uncharacterized protein</fullName>
    </submittedName>
</protein>
<dbReference type="AlphaFoldDB" id="A0A8S0RRB5"/>
<sequence>MDKLLVLGREPSSSIRILWPSLSIKRVLEVINRKLIYFGGTDKDSITTLGTSEILRKELLRALFDNLCELAKGSSLATGSVV</sequence>
<evidence type="ECO:0000313" key="1">
    <source>
        <dbReference type="EMBL" id="CAA2981648.1"/>
    </source>
</evidence>